<dbReference type="InterPro" id="IPR011990">
    <property type="entry name" value="TPR-like_helical_dom_sf"/>
</dbReference>
<evidence type="ECO:0000256" key="5">
    <source>
        <dbReference type="SAM" id="SignalP"/>
    </source>
</evidence>
<proteinExistence type="predicted"/>
<keyword evidence="4" id="KW-0175">Coiled coil</keyword>
<organism evidence="6 7">
    <name type="scientific">Splendidivirga corallicola</name>
    <dbReference type="NCBI Taxonomy" id="3051826"/>
    <lineage>
        <taxon>Bacteria</taxon>
        <taxon>Pseudomonadati</taxon>
        <taxon>Bacteroidota</taxon>
        <taxon>Cytophagia</taxon>
        <taxon>Cytophagales</taxon>
        <taxon>Splendidivirgaceae</taxon>
        <taxon>Splendidivirga</taxon>
    </lineage>
</organism>
<dbReference type="InterPro" id="IPR051685">
    <property type="entry name" value="Ycf3/AcsC/BcsC/TPR_MFPF"/>
</dbReference>
<evidence type="ECO:0000256" key="1">
    <source>
        <dbReference type="ARBA" id="ARBA00022737"/>
    </source>
</evidence>
<dbReference type="Gene3D" id="1.25.40.10">
    <property type="entry name" value="Tetratricopeptide repeat domain"/>
    <property type="match status" value="3"/>
</dbReference>
<dbReference type="PANTHER" id="PTHR44943:SF8">
    <property type="entry name" value="TPR REPEAT-CONTAINING PROTEIN MJ0263"/>
    <property type="match status" value="1"/>
</dbReference>
<gene>
    <name evidence="6" type="ORF">QQ008_14075</name>
</gene>
<dbReference type="SMART" id="SM00028">
    <property type="entry name" value="TPR"/>
    <property type="match status" value="4"/>
</dbReference>
<evidence type="ECO:0000256" key="2">
    <source>
        <dbReference type="ARBA" id="ARBA00022803"/>
    </source>
</evidence>
<dbReference type="PROSITE" id="PS50005">
    <property type="entry name" value="TPR"/>
    <property type="match status" value="1"/>
</dbReference>
<feature type="coiled-coil region" evidence="4">
    <location>
        <begin position="222"/>
        <end position="249"/>
    </location>
</feature>
<sequence>MKKVSFLLIASFMITVGFAQNSNVTKANTALSKGELDKAKEYIDAATVHEKTKEKGKTWYIRGQIYEAIVTSEDAAVQGLSADALDQTVEAYNKTLEIEKENTTYHIFAGQKLDGLWGQFLNSGAEKYQADDYAGALAEFDKSISIKPKDTTAYIYAAITAQSHKDYDLAKDHYRTLLSLGYSNPDVYKSLIFFQRSHYKDNLKALEVLKEAREKYPDDKDLMKEEINLLILTEQVEEAKEKLEIAIEQEPNNSNLRYNLAFLYDQVGEQEKSLQSYLKAIEIDPNYFDANYNVAVIKFNVAVETLKEANNMDLATYRKEGKQVEAKAGELFKEAVPYFEKAHEIKPEDISVLENLEIIYKQLKMFDKVEAVQSKITALGGGSEEGGD</sequence>
<dbReference type="InterPro" id="IPR019734">
    <property type="entry name" value="TPR_rpt"/>
</dbReference>
<keyword evidence="7" id="KW-1185">Reference proteome</keyword>
<keyword evidence="5" id="KW-0732">Signal</keyword>
<dbReference type="RefSeq" id="WP_346752534.1">
    <property type="nucleotide sequence ID" value="NZ_JAUJEA010000004.1"/>
</dbReference>
<protein>
    <submittedName>
        <fullName evidence="6">Tetratricopeptide repeat protein</fullName>
    </submittedName>
</protein>
<name>A0ABT8KP45_9BACT</name>
<evidence type="ECO:0000256" key="4">
    <source>
        <dbReference type="SAM" id="Coils"/>
    </source>
</evidence>
<evidence type="ECO:0000313" key="6">
    <source>
        <dbReference type="EMBL" id="MDN5202510.1"/>
    </source>
</evidence>
<dbReference type="EMBL" id="JAUJEA010000004">
    <property type="protein sequence ID" value="MDN5202510.1"/>
    <property type="molecule type" value="Genomic_DNA"/>
</dbReference>
<reference evidence="6" key="1">
    <citation type="submission" date="2023-06" db="EMBL/GenBank/DDBJ databases">
        <title>Genomic of Parafulvivirga corallium.</title>
        <authorList>
            <person name="Wang G."/>
        </authorList>
    </citation>
    <scope>NUCLEOTIDE SEQUENCE</scope>
    <source>
        <strain evidence="6">BMA10</strain>
    </source>
</reference>
<dbReference type="SUPFAM" id="SSF48452">
    <property type="entry name" value="TPR-like"/>
    <property type="match status" value="1"/>
</dbReference>
<dbReference type="PROSITE" id="PS50293">
    <property type="entry name" value="TPR_REGION"/>
    <property type="match status" value="1"/>
</dbReference>
<feature type="signal peptide" evidence="5">
    <location>
        <begin position="1"/>
        <end position="19"/>
    </location>
</feature>
<feature type="chain" id="PRO_5045527129" evidence="5">
    <location>
        <begin position="20"/>
        <end position="388"/>
    </location>
</feature>
<keyword evidence="2 3" id="KW-0802">TPR repeat</keyword>
<dbReference type="Proteomes" id="UP001172082">
    <property type="component" value="Unassembled WGS sequence"/>
</dbReference>
<keyword evidence="1" id="KW-0677">Repeat</keyword>
<dbReference type="PANTHER" id="PTHR44943">
    <property type="entry name" value="CELLULOSE SYNTHASE OPERON PROTEIN C"/>
    <property type="match status" value="1"/>
</dbReference>
<dbReference type="Pfam" id="PF13414">
    <property type="entry name" value="TPR_11"/>
    <property type="match status" value="1"/>
</dbReference>
<accession>A0ABT8KP45</accession>
<evidence type="ECO:0000313" key="7">
    <source>
        <dbReference type="Proteomes" id="UP001172082"/>
    </source>
</evidence>
<feature type="repeat" description="TPR" evidence="3">
    <location>
        <begin position="254"/>
        <end position="287"/>
    </location>
</feature>
<comment type="caution">
    <text evidence="6">The sequence shown here is derived from an EMBL/GenBank/DDBJ whole genome shotgun (WGS) entry which is preliminary data.</text>
</comment>
<evidence type="ECO:0000256" key="3">
    <source>
        <dbReference type="PROSITE-ProRule" id="PRU00339"/>
    </source>
</evidence>